<dbReference type="PANTHER" id="PTHR48080:SF3">
    <property type="entry name" value="ENOLASE SUPERFAMILY MEMBER DDB_G0284701"/>
    <property type="match status" value="1"/>
</dbReference>
<dbReference type="InterPro" id="IPR036849">
    <property type="entry name" value="Enolase-like_C_sf"/>
</dbReference>
<accession>A0A4R3VR50</accession>
<dbReference type="NCBIfam" id="NF042940">
    <property type="entry name" value="racemase_DgcA"/>
    <property type="match status" value="1"/>
</dbReference>
<dbReference type="SUPFAM" id="SSF51604">
    <property type="entry name" value="Enolase C-terminal domain-like"/>
    <property type="match status" value="1"/>
</dbReference>
<dbReference type="SFLD" id="SFLDF00010">
    <property type="entry name" value="dipeptide_epimerase"/>
    <property type="match status" value="1"/>
</dbReference>
<dbReference type="GO" id="GO:0046872">
    <property type="term" value="F:metal ion binding"/>
    <property type="evidence" value="ECO:0007669"/>
    <property type="project" value="UniProtKB-KW"/>
</dbReference>
<dbReference type="Proteomes" id="UP000295433">
    <property type="component" value="Unassembled WGS sequence"/>
</dbReference>
<evidence type="ECO:0000256" key="1">
    <source>
        <dbReference type="ARBA" id="ARBA00010339"/>
    </source>
</evidence>
<keyword evidence="4 7" id="KW-0413">Isomerase</keyword>
<feature type="domain" description="Mandelate racemase/muconate lactonizing enzyme C-terminal" evidence="8">
    <location>
        <begin position="130"/>
        <end position="221"/>
    </location>
</feature>
<feature type="binding site" evidence="6">
    <location>
        <position position="174"/>
    </location>
    <ligand>
        <name>Mg(2+)</name>
        <dbReference type="ChEBI" id="CHEBI:18420"/>
    </ligand>
</feature>
<evidence type="ECO:0000256" key="4">
    <source>
        <dbReference type="ARBA" id="ARBA00023235"/>
    </source>
</evidence>
<evidence type="ECO:0000256" key="7">
    <source>
        <dbReference type="RuleBase" id="RU366006"/>
    </source>
</evidence>
<dbReference type="Gene3D" id="3.30.390.10">
    <property type="entry name" value="Enolase-like, N-terminal domain"/>
    <property type="match status" value="1"/>
</dbReference>
<dbReference type="InterPro" id="IPR029065">
    <property type="entry name" value="Enolase_C-like"/>
</dbReference>
<feature type="active site" description="Proton acceptor; specific for (R)-substrate epimerization" evidence="5">
    <location>
        <position position="149"/>
    </location>
</feature>
<feature type="binding site" evidence="6">
    <location>
        <position position="200"/>
    </location>
    <ligand>
        <name>Mg(2+)</name>
        <dbReference type="ChEBI" id="CHEBI:18420"/>
    </ligand>
</feature>
<sequence length="326" mass="35824">MIEIRYCTESWPIRGAFTLSRGSKHQADVIVVTLRTGNVIGCGECVPYSRYGESLASVMDQIASLHSDLRNGLDREALQHRLPAGAARNALDCAFWDLECKQHQQRIWQRLNYPAPASLETAYTLSLDTPERMRQAAIQHAHRPLLKLKLADADDLARVAAVRAGAPLVRLVVDANEGWDVRRYLSLVPELVTLGVTMIEQPFPAGSDDVLAELPRPIPVCADESCHDTPSLLPLSGRYDMINIKLDKTGGLTEALRLRRLALAQGLKIMVGCMVSTSLSMAPAFVVAQGAALVDLDGPLLLQRDRHNGLHYNDSEILPPDALLWG</sequence>
<dbReference type="InterPro" id="IPR029017">
    <property type="entry name" value="Enolase-like_N"/>
</dbReference>
<dbReference type="CDD" id="cd03319">
    <property type="entry name" value="L-Ala-DL-Glu_epimerase"/>
    <property type="match status" value="1"/>
</dbReference>
<dbReference type="Gene3D" id="3.20.20.120">
    <property type="entry name" value="Enolase-like C-terminal domain"/>
    <property type="match status" value="1"/>
</dbReference>
<evidence type="ECO:0000313" key="10">
    <source>
        <dbReference type="Proteomes" id="UP000295433"/>
    </source>
</evidence>
<dbReference type="PANTHER" id="PTHR48080">
    <property type="entry name" value="D-GALACTONATE DEHYDRATASE-RELATED"/>
    <property type="match status" value="1"/>
</dbReference>
<dbReference type="InterPro" id="IPR034593">
    <property type="entry name" value="DgoD-like"/>
</dbReference>
<feature type="active site" description="Proton acceptor; specific for (S)-substrate epimerization" evidence="5">
    <location>
        <position position="245"/>
    </location>
</feature>
<dbReference type="InterPro" id="IPR034603">
    <property type="entry name" value="Dipeptide_epimerase"/>
</dbReference>
<reference evidence="9 10" key="1">
    <citation type="submission" date="2019-03" db="EMBL/GenBank/DDBJ databases">
        <title>Genomic Encyclopedia of Type Strains, Phase IV (KMG-IV): sequencing the most valuable type-strain genomes for metagenomic binning, comparative biology and taxonomic classification.</title>
        <authorList>
            <person name="Goeker M."/>
        </authorList>
    </citation>
    <scope>NUCLEOTIDE SEQUENCE [LARGE SCALE GENOMIC DNA]</scope>
    <source>
        <strain evidence="9 10">DSM 16730</strain>
    </source>
</reference>
<evidence type="ECO:0000259" key="8">
    <source>
        <dbReference type="SMART" id="SM00922"/>
    </source>
</evidence>
<comment type="similarity">
    <text evidence="1">Belongs to the mandelate racemase/muconate lactonizing enzyme family. GalD subfamily.</text>
</comment>
<dbReference type="GO" id="GO:0016855">
    <property type="term" value="F:racemase and epimerase activity, acting on amino acids and derivatives"/>
    <property type="evidence" value="ECO:0007669"/>
    <property type="project" value="UniProtKB-UniRule"/>
</dbReference>
<dbReference type="SFLD" id="SFLDS00001">
    <property type="entry name" value="Enolase"/>
    <property type="match status" value="1"/>
</dbReference>
<dbReference type="Pfam" id="PF02746">
    <property type="entry name" value="MR_MLE_N"/>
    <property type="match status" value="1"/>
</dbReference>
<dbReference type="OrthoDB" id="9782675at2"/>
<protein>
    <recommendedName>
        <fullName evidence="7">Dipeptide epimerase</fullName>
        <ecNumber evidence="7">5.1.1.-</ecNumber>
    </recommendedName>
</protein>
<keyword evidence="3 6" id="KW-0460">Magnesium</keyword>
<evidence type="ECO:0000313" key="9">
    <source>
        <dbReference type="EMBL" id="TCV07076.1"/>
    </source>
</evidence>
<evidence type="ECO:0000256" key="2">
    <source>
        <dbReference type="ARBA" id="ARBA00022723"/>
    </source>
</evidence>
<comment type="caution">
    <text evidence="9">The sequence shown here is derived from an EMBL/GenBank/DDBJ whole genome shotgun (WGS) entry which is preliminary data.</text>
</comment>
<dbReference type="EC" id="5.1.1.-" evidence="7"/>
<dbReference type="InterPro" id="IPR013341">
    <property type="entry name" value="Mandelate_racemase_N_dom"/>
</dbReference>
<dbReference type="SMART" id="SM00922">
    <property type="entry name" value="MR_MLE"/>
    <property type="match status" value="1"/>
</dbReference>
<keyword evidence="2 6" id="KW-0479">Metal-binding</keyword>
<comment type="cofactor">
    <cofactor evidence="6 7">
        <name>Mg(2+)</name>
        <dbReference type="ChEBI" id="CHEBI:18420"/>
    </cofactor>
    <text evidence="6 7">Binds 1 Mg(2+) ion per subunit.</text>
</comment>
<dbReference type="Pfam" id="PF13378">
    <property type="entry name" value="MR_MLE_C"/>
    <property type="match status" value="1"/>
</dbReference>
<keyword evidence="10" id="KW-1185">Reference proteome</keyword>
<evidence type="ECO:0000256" key="6">
    <source>
        <dbReference type="PIRSR" id="PIRSR634603-3"/>
    </source>
</evidence>
<proteinExistence type="inferred from homology"/>
<gene>
    <name evidence="9" type="ORF">EDC54_103334</name>
</gene>
<dbReference type="InterPro" id="IPR013342">
    <property type="entry name" value="Mandelate_racemase_C"/>
</dbReference>
<dbReference type="RefSeq" id="WP_132455030.1">
    <property type="nucleotide sequence ID" value="NZ_JAWIZJ010000003.1"/>
</dbReference>
<feature type="binding site" evidence="6">
    <location>
        <position position="223"/>
    </location>
    <ligand>
        <name>Mg(2+)</name>
        <dbReference type="ChEBI" id="CHEBI:18420"/>
    </ligand>
</feature>
<evidence type="ECO:0000256" key="5">
    <source>
        <dbReference type="PIRSR" id="PIRSR634603-1"/>
    </source>
</evidence>
<evidence type="ECO:0000256" key="3">
    <source>
        <dbReference type="ARBA" id="ARBA00022842"/>
    </source>
</evidence>
<dbReference type="SFLD" id="SFLDG00180">
    <property type="entry name" value="muconate_cycloisomerase"/>
    <property type="match status" value="1"/>
</dbReference>
<dbReference type="EMBL" id="SMBY01000003">
    <property type="protein sequence ID" value="TCV07076.1"/>
    <property type="molecule type" value="Genomic_DNA"/>
</dbReference>
<dbReference type="SUPFAM" id="SSF54826">
    <property type="entry name" value="Enolase N-terminal domain-like"/>
    <property type="match status" value="1"/>
</dbReference>
<organism evidence="9 10">
    <name type="scientific">Samsonia erythrinae</name>
    <dbReference type="NCBI Taxonomy" id="160434"/>
    <lineage>
        <taxon>Bacteria</taxon>
        <taxon>Pseudomonadati</taxon>
        <taxon>Pseudomonadota</taxon>
        <taxon>Gammaproteobacteria</taxon>
        <taxon>Enterobacterales</taxon>
        <taxon>Pectobacteriaceae</taxon>
        <taxon>Samsonia</taxon>
    </lineage>
</organism>
<dbReference type="AlphaFoldDB" id="A0A4R3VR50"/>
<name>A0A4R3VR50_9GAMM</name>